<proteinExistence type="predicted"/>
<protein>
    <submittedName>
        <fullName evidence="1">Uncharacterized protein</fullName>
    </submittedName>
</protein>
<evidence type="ECO:0000313" key="2">
    <source>
        <dbReference type="Proteomes" id="UP000199651"/>
    </source>
</evidence>
<gene>
    <name evidence="1" type="ORF">SAMN05192558_107140</name>
</gene>
<dbReference type="EMBL" id="FNJB01000007">
    <property type="protein sequence ID" value="SDP20605.1"/>
    <property type="molecule type" value="Genomic_DNA"/>
</dbReference>
<dbReference type="RefSeq" id="WP_133794880.1">
    <property type="nucleotide sequence ID" value="NZ_FNDV01000004.1"/>
</dbReference>
<accession>A0A1H0QTZ5</accession>
<keyword evidence="2" id="KW-1185">Reference proteome</keyword>
<dbReference type="AlphaFoldDB" id="A0A1H0QTZ5"/>
<name>A0A1H0QTZ5_9PSEU</name>
<evidence type="ECO:0000313" key="1">
    <source>
        <dbReference type="EMBL" id="SDP20605.1"/>
    </source>
</evidence>
<sequence>MGPHRQARARFIVCGRRPRRSRAPTRRRVLAELQVIVSERWPATILTAYALSPDLVLLSLDIAVDLSCPGCGTDREATLLAIRDHTPICVACARGAGGSFSDA</sequence>
<organism evidence="1 2">
    <name type="scientific">Actinokineospora alba</name>
    <dbReference type="NCBI Taxonomy" id="504798"/>
    <lineage>
        <taxon>Bacteria</taxon>
        <taxon>Bacillati</taxon>
        <taxon>Actinomycetota</taxon>
        <taxon>Actinomycetes</taxon>
        <taxon>Pseudonocardiales</taxon>
        <taxon>Pseudonocardiaceae</taxon>
        <taxon>Actinokineospora</taxon>
    </lineage>
</organism>
<reference evidence="2" key="1">
    <citation type="submission" date="2016-10" db="EMBL/GenBank/DDBJ databases">
        <authorList>
            <person name="Varghese N."/>
            <person name="Submissions S."/>
        </authorList>
    </citation>
    <scope>NUCLEOTIDE SEQUENCE [LARGE SCALE GENOMIC DNA]</scope>
    <source>
        <strain evidence="2">IBRC-M 10655</strain>
    </source>
</reference>
<dbReference type="Proteomes" id="UP000199651">
    <property type="component" value="Unassembled WGS sequence"/>
</dbReference>